<evidence type="ECO:0000256" key="1">
    <source>
        <dbReference type="ARBA" id="ARBA00022485"/>
    </source>
</evidence>
<evidence type="ECO:0000256" key="4">
    <source>
        <dbReference type="ARBA" id="ARBA00023014"/>
    </source>
</evidence>
<evidence type="ECO:0000313" key="7">
    <source>
        <dbReference type="EMBL" id="BBG28085.1"/>
    </source>
</evidence>
<dbReference type="KEGG" id="step:IC006_2626"/>
<dbReference type="SMART" id="SM00478">
    <property type="entry name" value="ENDO3c"/>
    <property type="match status" value="1"/>
</dbReference>
<keyword evidence="4" id="KW-0411">Iron-sulfur</keyword>
<keyword evidence="1" id="KW-0004">4Fe-4S</keyword>
<evidence type="ECO:0000259" key="5">
    <source>
        <dbReference type="SMART" id="SM00478"/>
    </source>
</evidence>
<evidence type="ECO:0000256" key="3">
    <source>
        <dbReference type="ARBA" id="ARBA00023004"/>
    </source>
</evidence>
<dbReference type="InterPro" id="IPR011257">
    <property type="entry name" value="DNA_glycosylase"/>
</dbReference>
<gene>
    <name evidence="6" type="ORF">IC006_2626</name>
    <name evidence="7" type="ORF">IC007_2640</name>
</gene>
<protein>
    <submittedName>
        <fullName evidence="7">Endonuclease III</fullName>
    </submittedName>
</protein>
<dbReference type="AlphaFoldDB" id="A0A510E6B9"/>
<dbReference type="InterPro" id="IPR003265">
    <property type="entry name" value="HhH-GPD_domain"/>
</dbReference>
<dbReference type="GeneID" id="41716324"/>
<evidence type="ECO:0000313" key="9">
    <source>
        <dbReference type="Proteomes" id="UP000325030"/>
    </source>
</evidence>
<dbReference type="PANTHER" id="PTHR10359:SF19">
    <property type="entry name" value="DNA REPAIR GLYCOSYLASE MJ1434-RELATED"/>
    <property type="match status" value="1"/>
</dbReference>
<dbReference type="CDD" id="cd00056">
    <property type="entry name" value="ENDO3c"/>
    <property type="match status" value="1"/>
</dbReference>
<evidence type="ECO:0000256" key="2">
    <source>
        <dbReference type="ARBA" id="ARBA00022723"/>
    </source>
</evidence>
<proteinExistence type="predicted"/>
<sequence length="235" mass="27275">MGRGRENSSISYYVERMLSIFLENRQLITEKGWIVSDPESPRWWGGLESYEEIIISSILVQMTRWETVAEVIENMRQRGYTNIRSLASLSEDEILSIIRKVNFSRTKAKRLRALAIEASKYPTLKEFVKYGLRDLEGIGDETYYSLLLFVGNETQFPPSEYGSRVMSRVTSMRIPKSRVRETIESNLERDLFKYKLFHSGLVTVGRTSCFKEPKCGKCILKMICKLNNNNEALRI</sequence>
<accession>A0A510E6B9</accession>
<feature type="domain" description="HhH-GPD" evidence="5">
    <location>
        <begin position="59"/>
        <end position="207"/>
    </location>
</feature>
<reference evidence="9" key="1">
    <citation type="submission" date="2018-09" db="EMBL/GenBank/DDBJ databases">
        <title>Complete Genome Sequencing of Sulfolobus sp. JCM 16834.</title>
        <authorList>
            <person name="Kato S."/>
            <person name="Itoh T."/>
            <person name="Ohkuma M."/>
        </authorList>
    </citation>
    <scope>NUCLEOTIDE SEQUENCE [LARGE SCALE GENOMIC DNA]</scope>
    <source>
        <strain evidence="9">IC-007</strain>
    </source>
</reference>
<dbReference type="GO" id="GO:0046872">
    <property type="term" value="F:metal ion binding"/>
    <property type="evidence" value="ECO:0007669"/>
    <property type="project" value="UniProtKB-KW"/>
</dbReference>
<dbReference type="PANTHER" id="PTHR10359">
    <property type="entry name" value="A/G-SPECIFIC ADENINE GLYCOSYLASE/ENDONUCLEASE III"/>
    <property type="match status" value="1"/>
</dbReference>
<accession>A0A510DYK0</accession>
<dbReference type="STRING" id="1294262.GCA_001316085_01525"/>
<keyword evidence="8" id="KW-1185">Reference proteome</keyword>
<keyword evidence="3" id="KW-0408">Iron</keyword>
<keyword evidence="2" id="KW-0479">Metal-binding</keyword>
<dbReference type="EMBL" id="AP018930">
    <property type="protein sequence ID" value="BBG28085.1"/>
    <property type="molecule type" value="Genomic_DNA"/>
</dbReference>
<dbReference type="Pfam" id="PF00730">
    <property type="entry name" value="HhH-GPD"/>
    <property type="match status" value="1"/>
</dbReference>
<dbReference type="RefSeq" id="WP_232048932.1">
    <property type="nucleotide sequence ID" value="NZ_AP018929.1"/>
</dbReference>
<dbReference type="PIRSF" id="PIRSF001435">
    <property type="entry name" value="Nth"/>
    <property type="match status" value="1"/>
</dbReference>
<dbReference type="EMBL" id="AP018929">
    <property type="protein sequence ID" value="BBG25291.1"/>
    <property type="molecule type" value="Genomic_DNA"/>
</dbReference>
<dbReference type="Gene3D" id="1.10.1670.10">
    <property type="entry name" value="Helix-hairpin-Helix base-excision DNA repair enzymes (C-terminal)"/>
    <property type="match status" value="1"/>
</dbReference>
<dbReference type="Proteomes" id="UP000325030">
    <property type="component" value="Chromosome"/>
</dbReference>
<dbReference type="GO" id="GO:0051539">
    <property type="term" value="F:4 iron, 4 sulfur cluster binding"/>
    <property type="evidence" value="ECO:0007669"/>
    <property type="project" value="UniProtKB-KW"/>
</dbReference>
<dbReference type="SUPFAM" id="SSF48150">
    <property type="entry name" value="DNA-glycosylase"/>
    <property type="match status" value="1"/>
</dbReference>
<organism evidence="7 9">
    <name type="scientific">Sulfuracidifex tepidarius</name>
    <dbReference type="NCBI Taxonomy" id="1294262"/>
    <lineage>
        <taxon>Archaea</taxon>
        <taxon>Thermoproteota</taxon>
        <taxon>Thermoprotei</taxon>
        <taxon>Sulfolobales</taxon>
        <taxon>Sulfolobaceae</taxon>
        <taxon>Sulfuracidifex</taxon>
    </lineage>
</organism>
<dbReference type="Proteomes" id="UP000322983">
    <property type="component" value="Chromosome"/>
</dbReference>
<dbReference type="InterPro" id="IPR023170">
    <property type="entry name" value="HhH_base_excis_C"/>
</dbReference>
<keyword evidence="7" id="KW-0255">Endonuclease</keyword>
<evidence type="ECO:0000313" key="8">
    <source>
        <dbReference type="Proteomes" id="UP000322983"/>
    </source>
</evidence>
<keyword evidence="7" id="KW-0540">Nuclease</keyword>
<name>A0A510E6B9_9CREN</name>
<reference evidence="7 8" key="2">
    <citation type="journal article" date="2020" name="Int. J. Syst. Evol. Microbiol.">
        <title>Sulfuracidifex tepidarius gen. nov., sp. nov. and transfer of Sulfolobus metallicus Huber and Stetter 1992 to the genus Sulfuracidifex as Sulfuracidifex metallicus comb. nov.</title>
        <authorList>
            <person name="Itoh T."/>
            <person name="Miura T."/>
            <person name="Sakai H.D."/>
            <person name="Kato S."/>
            <person name="Ohkuma M."/>
            <person name="Takashina T."/>
        </authorList>
    </citation>
    <scope>NUCLEOTIDE SEQUENCE</scope>
    <source>
        <strain evidence="6 8">IC-006</strain>
        <strain evidence="7">IC-007</strain>
    </source>
</reference>
<dbReference type="Gene3D" id="1.10.340.30">
    <property type="entry name" value="Hypothetical protein, domain 2"/>
    <property type="match status" value="1"/>
</dbReference>
<dbReference type="GO" id="GO:0004519">
    <property type="term" value="F:endonuclease activity"/>
    <property type="evidence" value="ECO:0007669"/>
    <property type="project" value="UniProtKB-KW"/>
</dbReference>
<evidence type="ECO:0000313" key="6">
    <source>
        <dbReference type="EMBL" id="BBG25291.1"/>
    </source>
</evidence>
<dbReference type="GO" id="GO:0006284">
    <property type="term" value="P:base-excision repair"/>
    <property type="evidence" value="ECO:0007669"/>
    <property type="project" value="InterPro"/>
</dbReference>
<keyword evidence="7" id="KW-0378">Hydrolase</keyword>